<keyword evidence="3" id="KW-1185">Reference proteome</keyword>
<evidence type="ECO:0000256" key="1">
    <source>
        <dbReference type="SAM" id="MobiDB-lite"/>
    </source>
</evidence>
<feature type="compositionally biased region" description="Polar residues" evidence="1">
    <location>
        <begin position="50"/>
        <end position="61"/>
    </location>
</feature>
<protein>
    <submittedName>
        <fullName evidence="2">Uncharacterized protein</fullName>
    </submittedName>
</protein>
<feature type="region of interest" description="Disordered" evidence="1">
    <location>
        <begin position="1"/>
        <end position="66"/>
    </location>
</feature>
<name>A0AAD5LTB7_PYTIN</name>
<proteinExistence type="predicted"/>
<organism evidence="2 3">
    <name type="scientific">Pythium insidiosum</name>
    <name type="common">Pythiosis disease agent</name>
    <dbReference type="NCBI Taxonomy" id="114742"/>
    <lineage>
        <taxon>Eukaryota</taxon>
        <taxon>Sar</taxon>
        <taxon>Stramenopiles</taxon>
        <taxon>Oomycota</taxon>
        <taxon>Peronosporomycetes</taxon>
        <taxon>Pythiales</taxon>
        <taxon>Pythiaceae</taxon>
        <taxon>Pythium</taxon>
    </lineage>
</organism>
<feature type="region of interest" description="Disordered" evidence="1">
    <location>
        <begin position="99"/>
        <end position="132"/>
    </location>
</feature>
<feature type="compositionally biased region" description="Low complexity" evidence="1">
    <location>
        <begin position="614"/>
        <end position="638"/>
    </location>
</feature>
<gene>
    <name evidence="2" type="ORF">P43SY_000735</name>
</gene>
<reference evidence="2" key="1">
    <citation type="submission" date="2021-12" db="EMBL/GenBank/DDBJ databases">
        <title>Prjna785345.</title>
        <authorList>
            <person name="Rujirawat T."/>
            <person name="Krajaejun T."/>
        </authorList>
    </citation>
    <scope>NUCLEOTIDE SEQUENCE</scope>
    <source>
        <strain evidence="2">Pi057C3</strain>
    </source>
</reference>
<dbReference type="EMBL" id="JAKCXM010000008">
    <property type="protein sequence ID" value="KAJ0408839.1"/>
    <property type="molecule type" value="Genomic_DNA"/>
</dbReference>
<dbReference type="Proteomes" id="UP001209570">
    <property type="component" value="Unassembled WGS sequence"/>
</dbReference>
<feature type="compositionally biased region" description="Basic residues" evidence="1">
    <location>
        <begin position="447"/>
        <end position="465"/>
    </location>
</feature>
<feature type="compositionally biased region" description="Low complexity" evidence="1">
    <location>
        <begin position="466"/>
        <end position="480"/>
    </location>
</feature>
<feature type="compositionally biased region" description="Basic residues" evidence="1">
    <location>
        <begin position="577"/>
        <end position="595"/>
    </location>
</feature>
<comment type="caution">
    <text evidence="2">The sequence shown here is derived from an EMBL/GenBank/DDBJ whole genome shotgun (WGS) entry which is preliminary data.</text>
</comment>
<evidence type="ECO:0000313" key="3">
    <source>
        <dbReference type="Proteomes" id="UP001209570"/>
    </source>
</evidence>
<sequence length="645" mass="66999">MTGTDADNAPNGLLYDGSTTESEYFDEPEDAIEGAAGVVDDATPAAVSSAERSSTATSNAVPETLVPLERAADDASEYMADVEEEDGAACEKTAVKSEAAAASPAAAEMQNAAAEAETPVALPSPTSATDKPSAIALEPTVPASATVKAEPASLTSLTSLPLPPPPPVLLPPPQRVPAPPQQAAAPSAVQVSSAPWQAPPVPAAAPRFISPFACLAVPLRPPPVVGAPPILLANVPPPAPVQTAPTSTLVRPKCLKCQGELRQDGSCNPTQANAALCHCCLRYYGHDAVQRATGSPLCSNCAHPPAAAAAAAVEPPALHAVQEPLRMPAESVAAPAAPARAASAQPPVSHLRSTPYTFVPATGDRLKCCVCSELVTIVVPKDSTAALTCKCCGFKLATTRFSMNQQSKPLHRRRCRSCANSDSDAFLPYVQKLERAKRTASVAAVKAKQKRTPPPKTTVKAKKPSAKPSDTASAAVDASAQPPPAWTNMERSLGKILMAERSIARRRAANDLRGASKLEYEAQLAKEEEALKKQATSLRKTNMWLYEKVKASLVVEDGIAPKGEQDKNLTAAGMPKPKPKPKAKAKAKTVSKKRTATAAASKKEAPPSKKPKATKTAAASRSTRSSASAAAPKPIEIIVIDDDDD</sequence>
<feature type="region of interest" description="Disordered" evidence="1">
    <location>
        <begin position="441"/>
        <end position="487"/>
    </location>
</feature>
<feature type="region of interest" description="Disordered" evidence="1">
    <location>
        <begin position="564"/>
        <end position="645"/>
    </location>
</feature>
<feature type="compositionally biased region" description="Low complexity" evidence="1">
    <location>
        <begin position="99"/>
        <end position="117"/>
    </location>
</feature>
<evidence type="ECO:0000313" key="2">
    <source>
        <dbReference type="EMBL" id="KAJ0408839.1"/>
    </source>
</evidence>
<feature type="compositionally biased region" description="Acidic residues" evidence="1">
    <location>
        <begin position="23"/>
        <end position="32"/>
    </location>
</feature>
<accession>A0AAD5LTB7</accession>
<dbReference type="AlphaFoldDB" id="A0AAD5LTB7"/>